<evidence type="ECO:0000313" key="2">
    <source>
        <dbReference type="Proteomes" id="UP000274578"/>
    </source>
</evidence>
<proteinExistence type="predicted"/>
<sequence>MKALELTAMQMLSKDKEKFVCHSSWFMLRINSTFLTAHSSFIL</sequence>
<gene>
    <name evidence="1" type="ORF">NCTC13071_00232</name>
</gene>
<dbReference type="AlphaFoldDB" id="A0A3S4X5C1"/>
<evidence type="ECO:0000313" key="1">
    <source>
        <dbReference type="EMBL" id="VEH14264.1"/>
    </source>
</evidence>
<reference evidence="1 2" key="1">
    <citation type="submission" date="2018-12" db="EMBL/GenBank/DDBJ databases">
        <authorList>
            <consortium name="Pathogen Informatics"/>
        </authorList>
    </citation>
    <scope>NUCLEOTIDE SEQUENCE [LARGE SCALE GENOMIC DNA]</scope>
    <source>
        <strain evidence="1 2">NCTC13071</strain>
    </source>
</reference>
<organism evidence="1 2">
    <name type="scientific">Segatella oris</name>
    <dbReference type="NCBI Taxonomy" id="28135"/>
    <lineage>
        <taxon>Bacteria</taxon>
        <taxon>Pseudomonadati</taxon>
        <taxon>Bacteroidota</taxon>
        <taxon>Bacteroidia</taxon>
        <taxon>Bacteroidales</taxon>
        <taxon>Prevotellaceae</taxon>
        <taxon>Segatella</taxon>
    </lineage>
</organism>
<protein>
    <submittedName>
        <fullName evidence="1">Uncharacterized protein</fullName>
    </submittedName>
</protein>
<name>A0A3S4X5C1_9BACT</name>
<dbReference type="EMBL" id="LR134384">
    <property type="protein sequence ID" value="VEH14264.1"/>
    <property type="molecule type" value="Genomic_DNA"/>
</dbReference>
<accession>A0A3S4X5C1</accession>
<dbReference type="Proteomes" id="UP000274578">
    <property type="component" value="Chromosome 1"/>
</dbReference>
<dbReference type="KEGG" id="poc:NCTC13071_00232"/>